<proteinExistence type="predicted"/>
<evidence type="ECO:0000313" key="3">
    <source>
        <dbReference type="Proteomes" id="UP000091820"/>
    </source>
</evidence>
<keyword evidence="1" id="KW-0812">Transmembrane</keyword>
<dbReference type="AlphaFoldDB" id="A0A1A9W312"/>
<sequence>MSNDEYNIILIIEYPMNMGLIYYIYNELPKMLLHVRDEGQINHNVKTIILKVFYGKAFLFGVAVVLLDIRKQRVLSNFECQIIFDSLLRIPRQLSVIVLECSQVLVAFDALDVVVHLFLLCAHPDYRRQIPAENYKQTQILRETT</sequence>
<evidence type="ECO:0000313" key="2">
    <source>
        <dbReference type="EnsemblMetazoa" id="GBRI004568-PA"/>
    </source>
</evidence>
<protein>
    <submittedName>
        <fullName evidence="2">Uncharacterized protein</fullName>
    </submittedName>
</protein>
<reference evidence="3" key="1">
    <citation type="submission" date="2014-03" db="EMBL/GenBank/DDBJ databases">
        <authorList>
            <person name="Aksoy S."/>
            <person name="Warren W."/>
            <person name="Wilson R.K."/>
        </authorList>
    </citation>
    <scope>NUCLEOTIDE SEQUENCE [LARGE SCALE GENOMIC DNA]</scope>
    <source>
        <strain evidence="3">IAEA</strain>
    </source>
</reference>
<keyword evidence="3" id="KW-1185">Reference proteome</keyword>
<feature type="transmembrane region" description="Helical" evidence="1">
    <location>
        <begin position="45"/>
        <end position="67"/>
    </location>
</feature>
<name>A0A1A9W312_9MUSC</name>
<keyword evidence="1" id="KW-0472">Membrane</keyword>
<dbReference type="Proteomes" id="UP000091820">
    <property type="component" value="Unassembled WGS sequence"/>
</dbReference>
<dbReference type="EnsemblMetazoa" id="GBRI004568-RA">
    <property type="protein sequence ID" value="GBRI004568-PA"/>
    <property type="gene ID" value="GBRI004568"/>
</dbReference>
<reference evidence="2" key="2">
    <citation type="submission" date="2020-05" db="UniProtKB">
        <authorList>
            <consortium name="EnsemblMetazoa"/>
        </authorList>
    </citation>
    <scope>IDENTIFICATION</scope>
    <source>
        <strain evidence="2">IAEA</strain>
    </source>
</reference>
<accession>A0A1A9W312</accession>
<feature type="transmembrane region" description="Helical" evidence="1">
    <location>
        <begin position="7"/>
        <end position="25"/>
    </location>
</feature>
<organism evidence="2 3">
    <name type="scientific">Glossina brevipalpis</name>
    <dbReference type="NCBI Taxonomy" id="37001"/>
    <lineage>
        <taxon>Eukaryota</taxon>
        <taxon>Metazoa</taxon>
        <taxon>Ecdysozoa</taxon>
        <taxon>Arthropoda</taxon>
        <taxon>Hexapoda</taxon>
        <taxon>Insecta</taxon>
        <taxon>Pterygota</taxon>
        <taxon>Neoptera</taxon>
        <taxon>Endopterygota</taxon>
        <taxon>Diptera</taxon>
        <taxon>Brachycera</taxon>
        <taxon>Muscomorpha</taxon>
        <taxon>Hippoboscoidea</taxon>
        <taxon>Glossinidae</taxon>
        <taxon>Glossina</taxon>
    </lineage>
</organism>
<dbReference type="VEuPathDB" id="VectorBase:GBRI004568"/>
<keyword evidence="1" id="KW-1133">Transmembrane helix</keyword>
<evidence type="ECO:0000256" key="1">
    <source>
        <dbReference type="SAM" id="Phobius"/>
    </source>
</evidence>